<protein>
    <submittedName>
        <fullName evidence="1">Uncharacterized protein</fullName>
    </submittedName>
</protein>
<proteinExistence type="predicted"/>
<name>A0A4D6LNT7_VIGUN</name>
<reference evidence="1 2" key="1">
    <citation type="submission" date="2019-04" db="EMBL/GenBank/DDBJ databases">
        <title>An improved genome assembly and genetic linkage map for asparagus bean, Vigna unguiculata ssp. sesquipedialis.</title>
        <authorList>
            <person name="Xia Q."/>
            <person name="Zhang R."/>
            <person name="Dong Y."/>
        </authorList>
    </citation>
    <scope>NUCLEOTIDE SEQUENCE [LARGE SCALE GENOMIC DNA]</scope>
    <source>
        <tissue evidence="1">Leaf</tissue>
    </source>
</reference>
<evidence type="ECO:0000313" key="2">
    <source>
        <dbReference type="Proteomes" id="UP000501690"/>
    </source>
</evidence>
<keyword evidence="2" id="KW-1185">Reference proteome</keyword>
<sequence>MVRLNLQSIPLIISLIILYYLQKNTLPFFVARLTHPTNTFTALSKGTFTLLSHQWRIQPLTPNLISHFHGSNQSSPTRMLMGKVLNLVK</sequence>
<dbReference type="EMBL" id="CP039348">
    <property type="protein sequence ID" value="QCD90170.1"/>
    <property type="molecule type" value="Genomic_DNA"/>
</dbReference>
<accession>A0A4D6LNT7</accession>
<gene>
    <name evidence="1" type="ORF">DEO72_LG4g1125</name>
</gene>
<organism evidence="1 2">
    <name type="scientific">Vigna unguiculata</name>
    <name type="common">Cowpea</name>
    <dbReference type="NCBI Taxonomy" id="3917"/>
    <lineage>
        <taxon>Eukaryota</taxon>
        <taxon>Viridiplantae</taxon>
        <taxon>Streptophyta</taxon>
        <taxon>Embryophyta</taxon>
        <taxon>Tracheophyta</taxon>
        <taxon>Spermatophyta</taxon>
        <taxon>Magnoliopsida</taxon>
        <taxon>eudicotyledons</taxon>
        <taxon>Gunneridae</taxon>
        <taxon>Pentapetalae</taxon>
        <taxon>rosids</taxon>
        <taxon>fabids</taxon>
        <taxon>Fabales</taxon>
        <taxon>Fabaceae</taxon>
        <taxon>Papilionoideae</taxon>
        <taxon>50 kb inversion clade</taxon>
        <taxon>NPAAA clade</taxon>
        <taxon>indigoferoid/millettioid clade</taxon>
        <taxon>Phaseoleae</taxon>
        <taxon>Vigna</taxon>
    </lineage>
</organism>
<dbReference type="AlphaFoldDB" id="A0A4D6LNT7"/>
<evidence type="ECO:0000313" key="1">
    <source>
        <dbReference type="EMBL" id="QCD90170.1"/>
    </source>
</evidence>
<dbReference type="Proteomes" id="UP000501690">
    <property type="component" value="Linkage Group LG4"/>
</dbReference>